<feature type="domain" description="PLD phosphodiesterase" evidence="5">
    <location>
        <begin position="536"/>
        <end position="566"/>
    </location>
</feature>
<dbReference type="CDD" id="cd09122">
    <property type="entry name" value="PLDc_Tdp1_1"/>
    <property type="match status" value="1"/>
</dbReference>
<feature type="site" description="Interaction with DNA" evidence="3">
    <location>
        <position position="563"/>
    </location>
</feature>
<keyword evidence="7" id="KW-1185">Reference proteome</keyword>
<evidence type="ECO:0000256" key="4">
    <source>
        <dbReference type="SAM" id="MobiDB-lite"/>
    </source>
</evidence>
<dbReference type="InterPro" id="IPR001736">
    <property type="entry name" value="PLipase_D/transphosphatidylase"/>
</dbReference>
<dbReference type="GO" id="GO:0017005">
    <property type="term" value="F:3'-tyrosyl-DNA phosphodiesterase activity"/>
    <property type="evidence" value="ECO:0007669"/>
    <property type="project" value="TreeGrafter"/>
</dbReference>
<organism evidence="6 7">
    <name type="scientific">Mollisia scopiformis</name>
    <name type="common">Conifer needle endophyte fungus</name>
    <name type="synonym">Phialocephala scopiformis</name>
    <dbReference type="NCBI Taxonomy" id="149040"/>
    <lineage>
        <taxon>Eukaryota</taxon>
        <taxon>Fungi</taxon>
        <taxon>Dikarya</taxon>
        <taxon>Ascomycota</taxon>
        <taxon>Pezizomycotina</taxon>
        <taxon>Leotiomycetes</taxon>
        <taxon>Helotiales</taxon>
        <taxon>Mollisiaceae</taxon>
        <taxon>Mollisia</taxon>
    </lineage>
</organism>
<sequence length="644" mass="70869">MSDSESDEDLKRAIALSLQESHPLPNKSEQAVIDLISEDEDDDLDAPVKTKLTSSLPIANVPKHKAVGPSTLGLDAIDDAGASKLNKESSTMESSVRLEHSTEKVDPRHQAFGILGLNRKQMEEERLARLSALKGLDANDKVTDESRKRKAETSSQEHFEGRNVKTKVSPPGEAFMSNVVNTGLAHRIATASGSNQYSTAGTSSGIQYPDGIVKKTWAKGFPRTGDDITIEEVLQKDDLELAVLSAFQIDTDWIIGKLGKKTKAVWVLQAKSDAEKANWRDNAPREYRFCFPSMDGIVNCMHSKLQLLSHGSYLRIVIPSANLVPYDWGESGVMENVCFLIDLPKLPSGQTAELNTQFGIELSYFLTALGLDQKIVDSLRKFDFSRTAEIAFVHSIGGSHDTAWQRTGYCGLGTAVQKLGLATDKPLEIDFLAASIGSLSEEFIRCMYLACQGDDGLTEYQLRTGKSTRVKGQAETKRKPSDDILSRCRVYFPLEETVYRSKGGAGSGGTICFHEKFYNSGNFPTAIMRDSVSKRQGLLMHSKMIFIRGSTIALAYVGSANLSEAAWGKLVKDKKTKEPKLNCRNWECGVLLPVRGSTSARNPSDHENTRIPLGMEVFDGVVPVPMKTPGDAYGERKPWYFAQH</sequence>
<evidence type="ECO:0000256" key="1">
    <source>
        <dbReference type="PIRSR" id="PIRSR610347-1"/>
    </source>
</evidence>
<dbReference type="PROSITE" id="PS50035">
    <property type="entry name" value="PLD"/>
    <property type="match status" value="1"/>
</dbReference>
<dbReference type="SUPFAM" id="SSF56024">
    <property type="entry name" value="Phospholipase D/nuclease"/>
    <property type="match status" value="2"/>
</dbReference>
<proteinExistence type="predicted"/>
<dbReference type="RefSeq" id="XP_018066135.1">
    <property type="nucleotide sequence ID" value="XM_018217811.1"/>
</dbReference>
<dbReference type="AlphaFoldDB" id="A0A194WUZ4"/>
<accession>A0A194WUZ4</accession>
<dbReference type="InParanoid" id="A0A194WUZ4"/>
<dbReference type="KEGG" id="psco:LY89DRAFT_710210"/>
<dbReference type="PANTHER" id="PTHR12415:SF4">
    <property type="entry name" value="TYROSYL-DNA PHOSPHODIESTERASE DOMAIN-CONTAINING PROTEIN"/>
    <property type="match status" value="1"/>
</dbReference>
<name>A0A194WUZ4_MOLSC</name>
<dbReference type="InterPro" id="IPR010347">
    <property type="entry name" value="Tdp1"/>
</dbReference>
<gene>
    <name evidence="6" type="ORF">LY89DRAFT_710210</name>
</gene>
<dbReference type="GO" id="GO:0005634">
    <property type="term" value="C:nucleus"/>
    <property type="evidence" value="ECO:0007669"/>
    <property type="project" value="InterPro"/>
</dbReference>
<dbReference type="GO" id="GO:0006281">
    <property type="term" value="P:DNA repair"/>
    <property type="evidence" value="ECO:0007669"/>
    <property type="project" value="InterPro"/>
</dbReference>
<feature type="binding site" evidence="2">
    <location>
        <position position="304"/>
    </location>
    <ligand>
        <name>substrate</name>
    </ligand>
</feature>
<dbReference type="PANTHER" id="PTHR12415">
    <property type="entry name" value="TYROSYL-DNA PHOSPHODIESTERASE 1"/>
    <property type="match status" value="1"/>
</dbReference>
<evidence type="ECO:0000259" key="5">
    <source>
        <dbReference type="PROSITE" id="PS50035"/>
    </source>
</evidence>
<feature type="compositionally biased region" description="Basic and acidic residues" evidence="4">
    <location>
        <begin position="140"/>
        <end position="163"/>
    </location>
</feature>
<feature type="active site" description="Proton donor/acceptor" evidence="1">
    <location>
        <position position="541"/>
    </location>
</feature>
<dbReference type="Pfam" id="PF06087">
    <property type="entry name" value="Tyr-DNA_phospho"/>
    <property type="match status" value="1"/>
</dbReference>
<evidence type="ECO:0000256" key="3">
    <source>
        <dbReference type="PIRSR" id="PIRSR610347-3"/>
    </source>
</evidence>
<reference evidence="6 7" key="1">
    <citation type="submission" date="2015-10" db="EMBL/GenBank/DDBJ databases">
        <title>Full genome of DAOMC 229536 Phialocephala scopiformis, a fungal endophyte of spruce producing the potent anti-insectan compound rugulosin.</title>
        <authorList>
            <consortium name="DOE Joint Genome Institute"/>
            <person name="Walker A.K."/>
            <person name="Frasz S.L."/>
            <person name="Seifert K.A."/>
            <person name="Miller J.D."/>
            <person name="Mondo S.J."/>
            <person name="Labutti K."/>
            <person name="Lipzen A."/>
            <person name="Dockter R."/>
            <person name="Kennedy M."/>
            <person name="Grigoriev I.V."/>
            <person name="Spatafora J.W."/>
        </authorList>
    </citation>
    <scope>NUCLEOTIDE SEQUENCE [LARGE SCALE GENOMIC DNA]</scope>
    <source>
        <strain evidence="6 7">CBS 120377</strain>
    </source>
</reference>
<evidence type="ECO:0000256" key="2">
    <source>
        <dbReference type="PIRSR" id="PIRSR610347-2"/>
    </source>
</evidence>
<dbReference type="Pfam" id="PF02809">
    <property type="entry name" value="UIM"/>
    <property type="match status" value="1"/>
</dbReference>
<dbReference type="GO" id="GO:0003690">
    <property type="term" value="F:double-stranded DNA binding"/>
    <property type="evidence" value="ECO:0007669"/>
    <property type="project" value="TreeGrafter"/>
</dbReference>
<feature type="region of interest" description="Disordered" evidence="4">
    <location>
        <begin position="140"/>
        <end position="172"/>
    </location>
</feature>
<evidence type="ECO:0000313" key="7">
    <source>
        <dbReference type="Proteomes" id="UP000070700"/>
    </source>
</evidence>
<dbReference type="EMBL" id="KQ947426">
    <property type="protein sequence ID" value="KUJ11780.1"/>
    <property type="molecule type" value="Genomic_DNA"/>
</dbReference>
<dbReference type="Gene3D" id="3.30.870.10">
    <property type="entry name" value="Endonuclease Chain A"/>
    <property type="match status" value="2"/>
</dbReference>
<dbReference type="InterPro" id="IPR003903">
    <property type="entry name" value="UIM_dom"/>
</dbReference>
<protein>
    <submittedName>
        <fullName evidence="6">Phospholipase D/nuclease</fullName>
    </submittedName>
</protein>
<feature type="region of interest" description="Disordered" evidence="4">
    <location>
        <begin position="1"/>
        <end position="26"/>
    </location>
</feature>
<feature type="binding site" evidence="2">
    <location>
        <position position="543"/>
    </location>
    <ligand>
        <name>substrate</name>
    </ligand>
</feature>
<dbReference type="STRING" id="149040.A0A194WUZ4"/>
<evidence type="ECO:0000313" key="6">
    <source>
        <dbReference type="EMBL" id="KUJ11780.1"/>
    </source>
</evidence>
<feature type="active site" description="Nucleophile" evidence="1">
    <location>
        <position position="302"/>
    </location>
</feature>
<dbReference type="GeneID" id="28827537"/>
<dbReference type="GO" id="GO:0003697">
    <property type="term" value="F:single-stranded DNA binding"/>
    <property type="evidence" value="ECO:0007669"/>
    <property type="project" value="TreeGrafter"/>
</dbReference>
<dbReference type="Proteomes" id="UP000070700">
    <property type="component" value="Unassembled WGS sequence"/>
</dbReference>
<dbReference type="OrthoDB" id="47785at2759"/>
<dbReference type="CDD" id="cd09123">
    <property type="entry name" value="PLDc_Tdp1_2"/>
    <property type="match status" value="1"/>
</dbReference>